<evidence type="ECO:0000313" key="5">
    <source>
        <dbReference type="EMBL" id="TDE17523.1"/>
    </source>
</evidence>
<organism evidence="5 6">
    <name type="scientific">Dyadobacter psychrotolerans</name>
    <dbReference type="NCBI Taxonomy" id="2541721"/>
    <lineage>
        <taxon>Bacteria</taxon>
        <taxon>Pseudomonadati</taxon>
        <taxon>Bacteroidota</taxon>
        <taxon>Cytophagia</taxon>
        <taxon>Cytophagales</taxon>
        <taxon>Spirosomataceae</taxon>
        <taxon>Dyadobacter</taxon>
    </lineage>
</organism>
<dbReference type="GO" id="GO:0046983">
    <property type="term" value="F:protein dimerization activity"/>
    <property type="evidence" value="ECO:0007669"/>
    <property type="project" value="InterPro"/>
</dbReference>
<dbReference type="InterPro" id="IPR011110">
    <property type="entry name" value="Reg_prop"/>
</dbReference>
<dbReference type="PANTHER" id="PTHR43547:SF2">
    <property type="entry name" value="HYBRID SIGNAL TRANSDUCTION HISTIDINE KINASE C"/>
    <property type="match status" value="1"/>
</dbReference>
<evidence type="ECO:0000259" key="4">
    <source>
        <dbReference type="Pfam" id="PF07730"/>
    </source>
</evidence>
<sequence>MKLRYLAIFFLLLRWTDCLPQTSFRFRHVGVENGLSQGSTYHIIKDSRGYMWLGSQDGINRFDGKNIEVYLSGASGQSTNVQGIAEDTAGNLWVGSHKGLYQYIRKKNAFVKPALKNGPDNRSIHVFSNHKKSIFLLTEQGLSQIIGNEVKLLTRQITYNRSQINNFVKEAANGDFWFLDVKNGLSRYAFKTGKVSRYFSAGDGNVFGLPSTFNCISTDKTGNIWLGRGNELIRFNHQTLETENYTSCLELNKNTIFDIARDGDSNLWLATEGNGIVIFDPVKRKIVQHLKHEDDIPNSLRFNEVSTLFIDENNDVFANTDPQGLDIITAVPSAFKYYSFGKNKKFSLSGYSVRGIVEDKDSTIWIGTELAGLNRLNPQTGQIKQYSSNNGLPGSSIRYVYKDPLNRIWVSTESGIAFFSTAQDRLEKVPLPFNCEITNILYVENGVLLLSTDKGLILLNTENKKIISHSYRTLVGGYASFKDKTSGLIYVSNRYRGIQVFKLVNGELRIVKKLLPDFHVLHTYTDSKYMWAATDRGLVKWNIKNNKVEKTYGVSDGLHHEYIYSVLSDLNGNLWLSTNRGLSRFNPHSERFEFIKEISPREYNSRSSLVTRSGDLYFGSTTGLDRIQPKLLTLRTDHVGVQLTGIEYDHHQGVKDSAYVGELSQITLPFNSNTITIRYTATDYRGEGLNRYRYFLKGYDEDTIYSGTVDQVRYAQLPSGKYEFFLQASDLGGNWASPVKNLMIIVQPPFWQTWWFILMLCIFIVTLVTFSVSRYLDIRLNAQSLESNKKIALEKERSRIARDMNDSLGSELFGLKLLGQVALSQSSKEDANSYIQKIVDASKGISEKISEVIWVTDSDQDNAESLWNYIQKNAQIYLKPSGIIYRFDTLPSERLISISGERRHEILNFNRQLFLELTKACDFPQCKISFQIQESSLVIFLQNVDLSQMDKALNANLEKLQGKLNVNADHEVRIQIPLNN</sequence>
<dbReference type="Proteomes" id="UP000294850">
    <property type="component" value="Unassembled WGS sequence"/>
</dbReference>
<evidence type="ECO:0000256" key="1">
    <source>
        <dbReference type="ARBA" id="ARBA00022553"/>
    </source>
</evidence>
<dbReference type="GO" id="GO:0016020">
    <property type="term" value="C:membrane"/>
    <property type="evidence" value="ECO:0007669"/>
    <property type="project" value="InterPro"/>
</dbReference>
<feature type="transmembrane region" description="Helical" evidence="2">
    <location>
        <begin position="754"/>
        <end position="776"/>
    </location>
</feature>
<dbReference type="Gene3D" id="1.20.5.1930">
    <property type="match status" value="1"/>
</dbReference>
<dbReference type="InterPro" id="IPR011712">
    <property type="entry name" value="Sig_transdc_His_kin_sub3_dim/P"/>
</dbReference>
<dbReference type="PANTHER" id="PTHR43547">
    <property type="entry name" value="TWO-COMPONENT HISTIDINE KINASE"/>
    <property type="match status" value="1"/>
</dbReference>
<dbReference type="RefSeq" id="WP_131957389.1">
    <property type="nucleotide sequence ID" value="NZ_SMFL01000002.1"/>
</dbReference>
<proteinExistence type="predicted"/>
<dbReference type="Pfam" id="PF07494">
    <property type="entry name" value="Reg_prop"/>
    <property type="match status" value="2"/>
</dbReference>
<comment type="caution">
    <text evidence="5">The sequence shown here is derived from an EMBL/GenBank/DDBJ whole genome shotgun (WGS) entry which is preliminary data.</text>
</comment>
<protein>
    <recommendedName>
        <fullName evidence="7">Two component regulator three Y domain-containing protein</fullName>
    </recommendedName>
</protein>
<dbReference type="SUPFAM" id="SSF63829">
    <property type="entry name" value="Calcium-dependent phosphotriesterase"/>
    <property type="match status" value="1"/>
</dbReference>
<evidence type="ECO:0008006" key="7">
    <source>
        <dbReference type="Google" id="ProtNLM"/>
    </source>
</evidence>
<evidence type="ECO:0000259" key="3">
    <source>
        <dbReference type="Pfam" id="PF07495"/>
    </source>
</evidence>
<dbReference type="SUPFAM" id="SSF50998">
    <property type="entry name" value="Quinoprotein alcohol dehydrogenase-like"/>
    <property type="match status" value="1"/>
</dbReference>
<dbReference type="GO" id="GO:0000155">
    <property type="term" value="F:phosphorelay sensor kinase activity"/>
    <property type="evidence" value="ECO:0007669"/>
    <property type="project" value="InterPro"/>
</dbReference>
<dbReference type="AlphaFoldDB" id="A0A4R5E1B7"/>
<evidence type="ECO:0000256" key="2">
    <source>
        <dbReference type="SAM" id="Phobius"/>
    </source>
</evidence>
<feature type="domain" description="Two component regulator three Y" evidence="3">
    <location>
        <begin position="683"/>
        <end position="746"/>
    </location>
</feature>
<dbReference type="OrthoDB" id="9778366at2"/>
<dbReference type="EMBL" id="SMFL01000002">
    <property type="protein sequence ID" value="TDE17523.1"/>
    <property type="molecule type" value="Genomic_DNA"/>
</dbReference>
<accession>A0A4R5E1B7</accession>
<dbReference type="Pfam" id="PF07495">
    <property type="entry name" value="Y_Y_Y"/>
    <property type="match status" value="1"/>
</dbReference>
<dbReference type="InterPro" id="IPR011047">
    <property type="entry name" value="Quinoprotein_ADH-like_sf"/>
</dbReference>
<keyword evidence="2" id="KW-0472">Membrane</keyword>
<dbReference type="Pfam" id="PF07730">
    <property type="entry name" value="HisKA_3"/>
    <property type="match status" value="1"/>
</dbReference>
<gene>
    <name evidence="5" type="ORF">E0F88_06430</name>
</gene>
<dbReference type="InterPro" id="IPR011123">
    <property type="entry name" value="Y_Y_Y"/>
</dbReference>
<name>A0A4R5E1B7_9BACT</name>
<dbReference type="Gene3D" id="2.130.10.10">
    <property type="entry name" value="YVTN repeat-like/Quinoprotein amine dehydrogenase"/>
    <property type="match status" value="2"/>
</dbReference>
<reference evidence="5 6" key="1">
    <citation type="submission" date="2019-03" db="EMBL/GenBank/DDBJ databases">
        <title>Dyadobacter AR-3-6 sp. nov., isolated from arctic soil.</title>
        <authorList>
            <person name="Chaudhary D.K."/>
        </authorList>
    </citation>
    <scope>NUCLEOTIDE SEQUENCE [LARGE SCALE GENOMIC DNA]</scope>
    <source>
        <strain evidence="5 6">AR-3-6</strain>
    </source>
</reference>
<evidence type="ECO:0000313" key="6">
    <source>
        <dbReference type="Proteomes" id="UP000294850"/>
    </source>
</evidence>
<dbReference type="Gene3D" id="2.60.40.10">
    <property type="entry name" value="Immunoglobulins"/>
    <property type="match status" value="1"/>
</dbReference>
<keyword evidence="1" id="KW-0597">Phosphoprotein</keyword>
<dbReference type="InterPro" id="IPR015943">
    <property type="entry name" value="WD40/YVTN_repeat-like_dom_sf"/>
</dbReference>
<keyword evidence="2" id="KW-1133">Transmembrane helix</keyword>
<feature type="domain" description="Signal transduction histidine kinase subgroup 3 dimerisation and phosphoacceptor" evidence="4">
    <location>
        <begin position="796"/>
        <end position="851"/>
    </location>
</feature>
<dbReference type="InterPro" id="IPR013783">
    <property type="entry name" value="Ig-like_fold"/>
</dbReference>
<keyword evidence="2" id="KW-0812">Transmembrane</keyword>
<keyword evidence="6" id="KW-1185">Reference proteome</keyword>